<reference evidence="1" key="1">
    <citation type="submission" date="2014-11" db="EMBL/GenBank/DDBJ databases">
        <authorList>
            <person name="Amaro Gonzalez C."/>
        </authorList>
    </citation>
    <scope>NUCLEOTIDE SEQUENCE</scope>
</reference>
<name>A0A0E9U7T8_ANGAN</name>
<dbReference type="EMBL" id="GBXM01047554">
    <property type="protein sequence ID" value="JAH61023.1"/>
    <property type="molecule type" value="Transcribed_RNA"/>
</dbReference>
<sequence length="45" mass="5603">MEYCEDQEKNPQIKTHHLSRMYHNQNLGVRQFKSFEYIEIHSYMV</sequence>
<evidence type="ECO:0000313" key="1">
    <source>
        <dbReference type="EMBL" id="JAH61023.1"/>
    </source>
</evidence>
<dbReference type="AlphaFoldDB" id="A0A0E9U7T8"/>
<accession>A0A0E9U7T8</accession>
<proteinExistence type="predicted"/>
<reference evidence="1" key="2">
    <citation type="journal article" date="2015" name="Fish Shellfish Immunol.">
        <title>Early steps in the European eel (Anguilla anguilla)-Vibrio vulnificus interaction in the gills: Role of the RtxA13 toxin.</title>
        <authorList>
            <person name="Callol A."/>
            <person name="Pajuelo D."/>
            <person name="Ebbesson L."/>
            <person name="Teles M."/>
            <person name="MacKenzie S."/>
            <person name="Amaro C."/>
        </authorList>
    </citation>
    <scope>NUCLEOTIDE SEQUENCE</scope>
</reference>
<organism evidence="1">
    <name type="scientific">Anguilla anguilla</name>
    <name type="common">European freshwater eel</name>
    <name type="synonym">Muraena anguilla</name>
    <dbReference type="NCBI Taxonomy" id="7936"/>
    <lineage>
        <taxon>Eukaryota</taxon>
        <taxon>Metazoa</taxon>
        <taxon>Chordata</taxon>
        <taxon>Craniata</taxon>
        <taxon>Vertebrata</taxon>
        <taxon>Euteleostomi</taxon>
        <taxon>Actinopterygii</taxon>
        <taxon>Neopterygii</taxon>
        <taxon>Teleostei</taxon>
        <taxon>Anguilliformes</taxon>
        <taxon>Anguillidae</taxon>
        <taxon>Anguilla</taxon>
    </lineage>
</organism>
<protein>
    <submittedName>
        <fullName evidence="1">Uncharacterized protein</fullName>
    </submittedName>
</protein>